<feature type="domain" description="Aldehyde dehydrogenase" evidence="3">
    <location>
        <begin position="35"/>
        <end position="484"/>
    </location>
</feature>
<dbReference type="GO" id="GO:0004777">
    <property type="term" value="F:succinate-semialdehyde dehydrogenase (NAD+) activity"/>
    <property type="evidence" value="ECO:0007669"/>
    <property type="project" value="TreeGrafter"/>
</dbReference>
<accession>A0A261UMH0</accession>
<proteinExistence type="inferred from homology"/>
<dbReference type="GO" id="GO:0009450">
    <property type="term" value="P:gamma-aminobutyric acid catabolic process"/>
    <property type="evidence" value="ECO:0007669"/>
    <property type="project" value="TreeGrafter"/>
</dbReference>
<protein>
    <submittedName>
        <fullName evidence="4">NAD-dependent succinate-semialdehyde dehydrogenase</fullName>
    </submittedName>
</protein>
<keyword evidence="5" id="KW-1185">Reference proteome</keyword>
<sequence>MSSISGERTGAAPPTGGYPAIRMLIGGEWIDAPGAPVIDPATGASIGTVPCATSAHLESAAAAAARGFAIWRRVAPAERARIMLRAVQLVRERVDAIARDITLEQGKPLAQSRAEVLRGCDLIEWDATEARRLYGRVIPAEPGMRHTVLREPVGVVAAFTPWNFPMSSPARKIGGALAAGCAIILKASEETPAGAMHLAQAFCDAGLPAGALNLVFGDPAAISGFLIPHPVVSLVTFTGSTAVGKQLAGLAGTHMKPVIMELGGHAPVIVCDDADAQVAAAAGVKAKLNNGGQVCVAPTRFIVHKAVYDDFVQAYMHIGRAVRQGSGLDPDSDIGPVANSRRLQGLQRLTEDALRRGARLLCGGAPTPGPGFHFPFTVLADVPTDALAMREEPFGPLSLITRVDGLDDAIALANSLPYGLAGYAFTGSARNARVLSDELEVGNLAINHFVSAVSETPFGGVKDSGYGREGGTEGLECYTHAKSISHLTV</sequence>
<dbReference type="Gene3D" id="3.40.605.10">
    <property type="entry name" value="Aldehyde Dehydrogenase, Chain A, domain 1"/>
    <property type="match status" value="1"/>
</dbReference>
<dbReference type="PROSITE" id="PS00070">
    <property type="entry name" value="ALDEHYDE_DEHYDR_CYS"/>
    <property type="match status" value="1"/>
</dbReference>
<dbReference type="InterPro" id="IPR016161">
    <property type="entry name" value="Ald_DH/histidinol_DH"/>
</dbReference>
<dbReference type="RefSeq" id="WP_094844350.1">
    <property type="nucleotide sequence ID" value="NZ_NEVS01000004.1"/>
</dbReference>
<dbReference type="InterPro" id="IPR050740">
    <property type="entry name" value="Aldehyde_DH_Superfamily"/>
</dbReference>
<name>A0A261UMH0_9BORD</name>
<dbReference type="OrthoDB" id="6187633at2"/>
<gene>
    <name evidence="4" type="ORF">CAL28_28645</name>
</gene>
<dbReference type="AlphaFoldDB" id="A0A261UMH0"/>
<comment type="similarity">
    <text evidence="1">Belongs to the aldehyde dehydrogenase family.</text>
</comment>
<comment type="caution">
    <text evidence="4">The sequence shown here is derived from an EMBL/GenBank/DDBJ whole genome shotgun (WGS) entry which is preliminary data.</text>
</comment>
<reference evidence="5" key="1">
    <citation type="submission" date="2017-05" db="EMBL/GenBank/DDBJ databases">
        <title>Complete and WGS of Bordetella genogroups.</title>
        <authorList>
            <person name="Spilker T."/>
            <person name="Lipuma J."/>
        </authorList>
    </citation>
    <scope>NUCLEOTIDE SEQUENCE [LARGE SCALE GENOMIC DNA]</scope>
    <source>
        <strain evidence="5">AU8856</strain>
    </source>
</reference>
<keyword evidence="2" id="KW-0560">Oxidoreductase</keyword>
<dbReference type="EMBL" id="NEVS01000004">
    <property type="protein sequence ID" value="OZI63074.1"/>
    <property type="molecule type" value="Genomic_DNA"/>
</dbReference>
<dbReference type="InterPro" id="IPR016160">
    <property type="entry name" value="Ald_DH_CS_CYS"/>
</dbReference>
<dbReference type="Proteomes" id="UP000215767">
    <property type="component" value="Unassembled WGS sequence"/>
</dbReference>
<organism evidence="4 5">
    <name type="scientific">Bordetella genomosp. 11</name>
    <dbReference type="NCBI Taxonomy" id="1416808"/>
    <lineage>
        <taxon>Bacteria</taxon>
        <taxon>Pseudomonadati</taxon>
        <taxon>Pseudomonadota</taxon>
        <taxon>Betaproteobacteria</taxon>
        <taxon>Burkholderiales</taxon>
        <taxon>Alcaligenaceae</taxon>
        <taxon>Bordetella</taxon>
    </lineage>
</organism>
<dbReference type="PANTHER" id="PTHR43353:SF5">
    <property type="entry name" value="SUCCINATE-SEMIALDEHYDE DEHYDROGENASE, MITOCHONDRIAL"/>
    <property type="match status" value="1"/>
</dbReference>
<evidence type="ECO:0000256" key="1">
    <source>
        <dbReference type="ARBA" id="ARBA00009986"/>
    </source>
</evidence>
<evidence type="ECO:0000256" key="2">
    <source>
        <dbReference type="ARBA" id="ARBA00023002"/>
    </source>
</evidence>
<evidence type="ECO:0000313" key="4">
    <source>
        <dbReference type="EMBL" id="OZI63074.1"/>
    </source>
</evidence>
<dbReference type="SUPFAM" id="SSF53720">
    <property type="entry name" value="ALDH-like"/>
    <property type="match status" value="1"/>
</dbReference>
<dbReference type="FunFam" id="3.40.605.10:FF:000007">
    <property type="entry name" value="NAD/NADP-dependent betaine aldehyde dehydrogenase"/>
    <property type="match status" value="1"/>
</dbReference>
<dbReference type="InterPro" id="IPR016162">
    <property type="entry name" value="Ald_DH_N"/>
</dbReference>
<dbReference type="CDD" id="cd07103">
    <property type="entry name" value="ALDH_F5_SSADH_GabD"/>
    <property type="match status" value="1"/>
</dbReference>
<dbReference type="Pfam" id="PF00171">
    <property type="entry name" value="Aldedh"/>
    <property type="match status" value="1"/>
</dbReference>
<dbReference type="InterPro" id="IPR015590">
    <property type="entry name" value="Aldehyde_DH_dom"/>
</dbReference>
<dbReference type="Gene3D" id="3.40.309.10">
    <property type="entry name" value="Aldehyde Dehydrogenase, Chain A, domain 2"/>
    <property type="match status" value="1"/>
</dbReference>
<dbReference type="PANTHER" id="PTHR43353">
    <property type="entry name" value="SUCCINATE-SEMIALDEHYDE DEHYDROGENASE, MITOCHONDRIAL"/>
    <property type="match status" value="1"/>
</dbReference>
<dbReference type="InterPro" id="IPR016163">
    <property type="entry name" value="Ald_DH_C"/>
</dbReference>
<evidence type="ECO:0000259" key="3">
    <source>
        <dbReference type="Pfam" id="PF00171"/>
    </source>
</evidence>
<evidence type="ECO:0000313" key="5">
    <source>
        <dbReference type="Proteomes" id="UP000215767"/>
    </source>
</evidence>